<evidence type="ECO:0000313" key="1">
    <source>
        <dbReference type="EMBL" id="KKL29061.1"/>
    </source>
</evidence>
<dbReference type="AlphaFoldDB" id="A0A0F9EGU7"/>
<dbReference type="InterPro" id="IPR017853">
    <property type="entry name" value="GH"/>
</dbReference>
<organism evidence="1">
    <name type="scientific">marine sediment metagenome</name>
    <dbReference type="NCBI Taxonomy" id="412755"/>
    <lineage>
        <taxon>unclassified sequences</taxon>
        <taxon>metagenomes</taxon>
        <taxon>ecological metagenomes</taxon>
    </lineage>
</organism>
<feature type="non-terminal residue" evidence="1">
    <location>
        <position position="266"/>
    </location>
</feature>
<dbReference type="Gene3D" id="3.20.20.80">
    <property type="entry name" value="Glycosidases"/>
    <property type="match status" value="1"/>
</dbReference>
<dbReference type="SUPFAM" id="SSF51445">
    <property type="entry name" value="(Trans)glycosidases"/>
    <property type="match status" value="1"/>
</dbReference>
<sequence length="266" mass="30324">MKQEKTIRLFVSIVVLLALLILPSLLNAQDEIFPNWKINPDKELNPNTEWLRQAKWGLFSHYMVHMPSGPVPEGMTGKKWNKKVNSFQIKKFADQLTELKVPYFFITIGQGGGYYCSPNKSYEKLFGPSNGKLSKRDLVLELGKELTSRGIRLGVYLPALGRRDDPDKQQMYREVITEWSTRWGELVSAWWIDGAVYQSPEVFKAYTDAFKSGNPKSIVAYNVGPVGMRRQQLVPVTEYEDFLAGECDYVLPTCANIPEVLAKGRH</sequence>
<accession>A0A0F9EGU7</accession>
<proteinExistence type="predicted"/>
<evidence type="ECO:0008006" key="2">
    <source>
        <dbReference type="Google" id="ProtNLM"/>
    </source>
</evidence>
<reference evidence="1" key="1">
    <citation type="journal article" date="2015" name="Nature">
        <title>Complex archaea that bridge the gap between prokaryotes and eukaryotes.</title>
        <authorList>
            <person name="Spang A."/>
            <person name="Saw J.H."/>
            <person name="Jorgensen S.L."/>
            <person name="Zaremba-Niedzwiedzka K."/>
            <person name="Martijn J."/>
            <person name="Lind A.E."/>
            <person name="van Eijk R."/>
            <person name="Schleper C."/>
            <person name="Guy L."/>
            <person name="Ettema T.J."/>
        </authorList>
    </citation>
    <scope>NUCLEOTIDE SEQUENCE</scope>
</reference>
<name>A0A0F9EGU7_9ZZZZ</name>
<protein>
    <recommendedName>
        <fullName evidence="2">Alpha-L-fucosidase</fullName>
    </recommendedName>
</protein>
<gene>
    <name evidence="1" type="ORF">LCGC14_2368900</name>
</gene>
<comment type="caution">
    <text evidence="1">The sequence shown here is derived from an EMBL/GenBank/DDBJ whole genome shotgun (WGS) entry which is preliminary data.</text>
</comment>
<dbReference type="EMBL" id="LAZR01034876">
    <property type="protein sequence ID" value="KKL29061.1"/>
    <property type="molecule type" value="Genomic_DNA"/>
</dbReference>